<dbReference type="AlphaFoldDB" id="A0A2H8TTC0"/>
<dbReference type="GO" id="GO:0005667">
    <property type="term" value="C:transcription regulator complex"/>
    <property type="evidence" value="ECO:0007669"/>
    <property type="project" value="TreeGrafter"/>
</dbReference>
<dbReference type="InterPro" id="IPR013783">
    <property type="entry name" value="Ig-like_fold"/>
</dbReference>
<evidence type="ECO:0000259" key="2">
    <source>
        <dbReference type="Pfam" id="PF16794"/>
    </source>
</evidence>
<feature type="domain" description="Activating transcription factor 7-interacting protein Fn3" evidence="2">
    <location>
        <begin position="795"/>
        <end position="897"/>
    </location>
</feature>
<dbReference type="InterPro" id="IPR026085">
    <property type="entry name" value="ATF7-int"/>
</dbReference>
<dbReference type="GO" id="GO:0005634">
    <property type="term" value="C:nucleus"/>
    <property type="evidence" value="ECO:0007669"/>
    <property type="project" value="TreeGrafter"/>
</dbReference>
<dbReference type="GO" id="GO:0006355">
    <property type="term" value="P:regulation of DNA-templated transcription"/>
    <property type="evidence" value="ECO:0007669"/>
    <property type="project" value="TreeGrafter"/>
</dbReference>
<dbReference type="GO" id="GO:0003712">
    <property type="term" value="F:transcription coregulator activity"/>
    <property type="evidence" value="ECO:0007669"/>
    <property type="project" value="TreeGrafter"/>
</dbReference>
<accession>A0A2H8TTC0</accession>
<dbReference type="PANTHER" id="PTHR23210">
    <property type="entry name" value="ACTIVATING TRANSCRIPTION FACTOR 7 INTERACTING PROTEIN"/>
    <property type="match status" value="1"/>
</dbReference>
<evidence type="ECO:0000313" key="3">
    <source>
        <dbReference type="EMBL" id="MBW17200.1"/>
    </source>
</evidence>
<sequence length="900" mass="99634">MPGETINEMTENQVSAVEKDSLKQSKPDLSNNEFPDVVPNESTSISPINELTNGLKRSLPDGADNDKKKIKLADVSEDELEVLSNHDNGKDHIELLIQRVDEITESLEDTIGNRESDASNDISNNLNHETNLSLKTVNHNGNSDIDNKDCKEDSPDKNTLSVDECKGVDNKTTDTSNINNNCEFIENGDETEKSDKNKLVNNDITTSKGISDLNSSSSSENLVINENFDHENENEKENENEIEKVNENENVINDIPVTENISATVDDSTVTECNLNDSNTKISEIENIVNTKQNGIELSPVLESNVDNVIKNTEETKTVESHSCENDSEDNTEVDVKTNCNEDFEVIDSDTSSDISSSDIPDLPNNINDIINGVHQISEDSFPQLLKLFSQKKLTYEQFDSLCTQKIIELMTERSYWGKDRSELQLLKEREKHWRLKYCSLNRQFKEIKTIVNIHKQDLKTNEHAKPHIITRTVGLQAVLCPKKEGSMKLPKLVISPSKPDNNPVSIISDEEDNVNSLNAEESAKPSTSKIERLTPKKVPNIQTPSLNIKPKSPVVSPSKTVSAAKSLNSNDTSTPTIDLTGNDDAIDVSNVIDLEEPISPYKVLRRQSPGILPVQLNNNLPKTITYVELPTHSTSTSSYIMRTTSSGSPQRTVLNKDTIITNDPKAKLKPYLIDVSQISGTLQPMSTVPYTPRQITMSQLSGSLKPITPTAYTTCHLPVSRLSGSLSQATPGTTFTACRLPISIHAIPPLNSSEHCLMRSQSSRPPPPAIPILEHPAPVPGIPNQKSLPSWKKLPPAPKVSLSKTVESQIPQALVLSWNMTMNKTIAEVVNYQIYAYQEVPNQPPKVDLWKKIGDVNALPLPMACSLTQFSNGEKYHFAVRAVDIYTRVGPFSLPQSTT</sequence>
<feature type="compositionally biased region" description="Basic and acidic residues" evidence="1">
    <location>
        <begin position="17"/>
        <end position="26"/>
    </location>
</feature>
<protein>
    <submittedName>
        <fullName evidence="3">Activating transcription factor 7-interacting protein 1</fullName>
    </submittedName>
</protein>
<evidence type="ECO:0000256" key="1">
    <source>
        <dbReference type="SAM" id="MobiDB-lite"/>
    </source>
</evidence>
<feature type="region of interest" description="Disordered" evidence="1">
    <location>
        <begin position="1"/>
        <end position="49"/>
    </location>
</feature>
<dbReference type="Gene3D" id="2.60.40.10">
    <property type="entry name" value="Immunoglobulins"/>
    <property type="match status" value="1"/>
</dbReference>
<feature type="compositionally biased region" description="Polar residues" evidence="1">
    <location>
        <begin position="40"/>
        <end position="49"/>
    </location>
</feature>
<reference evidence="3" key="1">
    <citation type="submission" date="2017-10" db="EMBL/GenBank/DDBJ databases">
        <title>Transcriptome Assembly of Sugarcane Aphid Adults.</title>
        <authorList>
            <person name="Scully E.D."/>
            <person name="Palmer N.A."/>
            <person name="Geib S.M."/>
            <person name="Sarath G."/>
            <person name="Sattler S.E."/>
        </authorList>
    </citation>
    <scope>NUCLEOTIDE SEQUENCE</scope>
    <source>
        <tissue evidence="3">Whole body</tissue>
    </source>
</reference>
<dbReference type="EMBL" id="GFXV01005395">
    <property type="protein sequence ID" value="MBW17200.1"/>
    <property type="molecule type" value="Transcribed_RNA"/>
</dbReference>
<proteinExistence type="predicted"/>
<gene>
    <name evidence="3" type="primary">ATF7IP_4</name>
</gene>
<dbReference type="InterPro" id="IPR056565">
    <property type="entry name" value="Fn3_ATF7IP"/>
</dbReference>
<dbReference type="OrthoDB" id="2434995at2759"/>
<dbReference type="PANTHER" id="PTHR23210:SF26">
    <property type="entry name" value="ACTIVATING TRANSCRIPTION FACTOR 7-INTERACTING PROTEIN 1"/>
    <property type="match status" value="1"/>
</dbReference>
<dbReference type="Pfam" id="PF16794">
    <property type="entry name" value="fn3_4"/>
    <property type="match status" value="1"/>
</dbReference>
<name>A0A2H8TTC0_9HEMI</name>
<organism evidence="3">
    <name type="scientific">Melanaphis sacchari</name>
    <dbReference type="NCBI Taxonomy" id="742174"/>
    <lineage>
        <taxon>Eukaryota</taxon>
        <taxon>Metazoa</taxon>
        <taxon>Ecdysozoa</taxon>
        <taxon>Arthropoda</taxon>
        <taxon>Hexapoda</taxon>
        <taxon>Insecta</taxon>
        <taxon>Pterygota</taxon>
        <taxon>Neoptera</taxon>
        <taxon>Paraneoptera</taxon>
        <taxon>Hemiptera</taxon>
        <taxon>Sternorrhyncha</taxon>
        <taxon>Aphidomorpha</taxon>
        <taxon>Aphidoidea</taxon>
        <taxon>Aphididae</taxon>
        <taxon>Aphidini</taxon>
        <taxon>Melanaphis</taxon>
    </lineage>
</organism>